<proteinExistence type="predicted"/>
<dbReference type="OrthoDB" id="5272396at2759"/>
<evidence type="ECO:0008006" key="3">
    <source>
        <dbReference type="Google" id="ProtNLM"/>
    </source>
</evidence>
<dbReference type="EMBL" id="FJUX01000010">
    <property type="protein sequence ID" value="CZS91936.1"/>
    <property type="molecule type" value="Genomic_DNA"/>
</dbReference>
<name>A0A1E1K1E7_9HELO</name>
<dbReference type="InterPro" id="IPR038883">
    <property type="entry name" value="AN11006-like"/>
</dbReference>
<reference evidence="2" key="1">
    <citation type="submission" date="2016-03" db="EMBL/GenBank/DDBJ databases">
        <authorList>
            <person name="Guldener U."/>
        </authorList>
    </citation>
    <scope>NUCLEOTIDE SEQUENCE [LARGE SCALE GENOMIC DNA]</scope>
    <source>
        <strain evidence="2">04CH-RAC-A.6.1</strain>
    </source>
</reference>
<evidence type="ECO:0000313" key="2">
    <source>
        <dbReference type="Proteomes" id="UP000178912"/>
    </source>
</evidence>
<keyword evidence="2" id="KW-1185">Reference proteome</keyword>
<dbReference type="AlphaFoldDB" id="A0A1E1K1E7"/>
<sequence length="279" mass="31967">MPSFLDLPREIRDEIYIYSLTCPRGLISAYLLSRPPTLNSKRRVKASKRKKSNKQHLHLITSPLSLPPNDPIFDKPDTFLSQSKNDYITLSLPSTCRQIYNETQGMFWRRNTFYFAAINESGRSLGISRTLKVMGQVASRMIQNLTIHMPNHSIEYVGFGKVIKTLGSRARLGHFRKLEMVWNAAAIVDLMNMSSLNTPQDFEGSLDEMSEAFDGVRFERVVRISTYPRSTGDIQNERDEENVESIYKLFGEWIHYAVGGTLICDGKVEWINGVHLRLD</sequence>
<gene>
    <name evidence="1" type="ORF">RAG0_02495</name>
</gene>
<dbReference type="Proteomes" id="UP000178912">
    <property type="component" value="Unassembled WGS sequence"/>
</dbReference>
<protein>
    <recommendedName>
        <fullName evidence="3">F-box domain-containing protein</fullName>
    </recommendedName>
</protein>
<evidence type="ECO:0000313" key="1">
    <source>
        <dbReference type="EMBL" id="CZS91936.1"/>
    </source>
</evidence>
<accession>A0A1E1K1E7</accession>
<dbReference type="PANTHER" id="PTHR42085:SF1">
    <property type="entry name" value="F-BOX DOMAIN-CONTAINING PROTEIN"/>
    <property type="match status" value="1"/>
</dbReference>
<dbReference type="PANTHER" id="PTHR42085">
    <property type="entry name" value="F-BOX DOMAIN-CONTAINING PROTEIN"/>
    <property type="match status" value="1"/>
</dbReference>
<organism evidence="1 2">
    <name type="scientific">Rhynchosporium agropyri</name>
    <dbReference type="NCBI Taxonomy" id="914238"/>
    <lineage>
        <taxon>Eukaryota</taxon>
        <taxon>Fungi</taxon>
        <taxon>Dikarya</taxon>
        <taxon>Ascomycota</taxon>
        <taxon>Pezizomycotina</taxon>
        <taxon>Leotiomycetes</taxon>
        <taxon>Helotiales</taxon>
        <taxon>Ploettnerulaceae</taxon>
        <taxon>Rhynchosporium</taxon>
    </lineage>
</organism>